<dbReference type="EMBL" id="ACJY01000042">
    <property type="protein sequence ID" value="EFE87314.1"/>
    <property type="molecule type" value="Genomic_DNA"/>
</dbReference>
<dbReference type="eggNOG" id="ENOG502ZAPG">
    <property type="taxonomic scope" value="Bacteria"/>
</dbReference>
<dbReference type="Gene3D" id="3.90.1720.10">
    <property type="entry name" value="endopeptidase domain like (from Nostoc punctiforme)"/>
    <property type="match status" value="1"/>
</dbReference>
<sequence length="480" mass="54841">MSSKNFLRLVLVVMLIAFYIVKRITSPKKFQKEAVFLGVEDYGELTKGENLDHSLISKFKFNFYIDGEEKTFSIDNGEEVKEGVYTFEIQNKLQEGYIYDVVIEKNTIKSVKLLDEDKKAMLSGRVNNIEQDKFIEVEEEKIALTKDTGIYKIKWKAGNSSVEKVEINDLKDKTVKVTLDKDGKAKNIYITFISEKYTSPVKAVPGEKTLKNFLTTALEPVGTALYIYGGSWDWQDEGSSLQATTIGIPQSWIDFYQYQNADYTYREKDGNEEIKNPSNSYYPYGEWNQYCYAGVDCSGYVGWVIYNTLNTESGKEGYVMGATKMAKTFAENTWGTWTQEVKIPTNREESDFKVGDIFSMNGHVWICFGTCDDGSIVITHSTPSDSINGQPGGGIQISAIGPSEDCEAYQLAKKYMEKYYPDWSKRYKTILKKPEDYIKFKKESVAGKFSWDLENGILKDPDNYRDKKPEEILKDIFGEK</sequence>
<evidence type="ECO:0008006" key="4">
    <source>
        <dbReference type="Google" id="ProtNLM"/>
    </source>
</evidence>
<keyword evidence="1" id="KW-0812">Transmembrane</keyword>
<proteinExistence type="predicted"/>
<keyword evidence="1" id="KW-0472">Membrane</keyword>
<dbReference type="GeneID" id="78419015"/>
<comment type="caution">
    <text evidence="2">The sequence shown here is derived from an EMBL/GenBank/DDBJ whole genome shotgun (WGS) entry which is preliminary data.</text>
</comment>
<dbReference type="RefSeq" id="WP_005971867.1">
    <property type="nucleotide sequence ID" value="NZ_GG665893.1"/>
</dbReference>
<keyword evidence="1" id="KW-1133">Transmembrane helix</keyword>
<dbReference type="STRING" id="546275.FUSPEROL_00730"/>
<dbReference type="Proteomes" id="UP000003748">
    <property type="component" value="Unassembled WGS sequence"/>
</dbReference>
<dbReference type="OrthoDB" id="1734240at2"/>
<protein>
    <recommendedName>
        <fullName evidence="4">Copper amine oxidase domain protein</fullName>
    </recommendedName>
</protein>
<gene>
    <name evidence="2" type="ORF">FUSPEROL_00730</name>
</gene>
<evidence type="ECO:0000313" key="3">
    <source>
        <dbReference type="Proteomes" id="UP000003748"/>
    </source>
</evidence>
<accession>D4CTK9</accession>
<feature type="transmembrane region" description="Helical" evidence="1">
    <location>
        <begin position="6"/>
        <end position="22"/>
    </location>
</feature>
<dbReference type="HOGENOM" id="CLU_565914_0_0_0"/>
<organism evidence="2 3">
    <name type="scientific">Fusobacterium periodonticum ATCC 33693</name>
    <dbReference type="NCBI Taxonomy" id="546275"/>
    <lineage>
        <taxon>Bacteria</taxon>
        <taxon>Fusobacteriati</taxon>
        <taxon>Fusobacteriota</taxon>
        <taxon>Fusobacteriia</taxon>
        <taxon>Fusobacteriales</taxon>
        <taxon>Fusobacteriaceae</taxon>
        <taxon>Fusobacterium</taxon>
    </lineage>
</organism>
<evidence type="ECO:0000256" key="1">
    <source>
        <dbReference type="SAM" id="Phobius"/>
    </source>
</evidence>
<name>D4CTK9_9FUSO</name>
<evidence type="ECO:0000313" key="2">
    <source>
        <dbReference type="EMBL" id="EFE87314.1"/>
    </source>
</evidence>
<dbReference type="AlphaFoldDB" id="D4CTK9"/>
<reference evidence="2 3" key="1">
    <citation type="submission" date="2010-02" db="EMBL/GenBank/DDBJ databases">
        <authorList>
            <person name="Weinstock G."/>
            <person name="Sodergren E."/>
            <person name="Clifton S."/>
            <person name="Fulton L."/>
            <person name="Fulton B."/>
            <person name="Courtney L."/>
            <person name="Fronick C."/>
            <person name="Harrison M."/>
            <person name="Strong C."/>
            <person name="Farmer C."/>
            <person name="Delahaunty K."/>
            <person name="Markovic C."/>
            <person name="Hall O."/>
            <person name="Minx P."/>
            <person name="Tomlinson C."/>
            <person name="Mitreva M."/>
            <person name="Nelson J."/>
            <person name="Hou S."/>
            <person name="Wollam A."/>
            <person name="Pepin K.H."/>
            <person name="Johnson M."/>
            <person name="Bhonagiri V."/>
            <person name="Zhang X."/>
            <person name="Suruliraj S."/>
            <person name="Warren W."/>
            <person name="Chinwalla A."/>
            <person name="Mardis E.R."/>
            <person name="Wilson R.K."/>
        </authorList>
    </citation>
    <scope>NUCLEOTIDE SEQUENCE [LARGE SCALE GENOMIC DNA]</scope>
    <source>
        <strain evidence="2 3">ATCC 33693</strain>
    </source>
</reference>